<dbReference type="RefSeq" id="XP_033381976.1">
    <property type="nucleotide sequence ID" value="XM_033522288.1"/>
</dbReference>
<reference evidence="2" key="1">
    <citation type="journal article" date="2020" name="Stud. Mycol.">
        <title>101 Dothideomycetes genomes: a test case for predicting lifestyles and emergence of pathogens.</title>
        <authorList>
            <person name="Haridas S."/>
            <person name="Albert R."/>
            <person name="Binder M."/>
            <person name="Bloem J."/>
            <person name="Labutti K."/>
            <person name="Salamov A."/>
            <person name="Andreopoulos B."/>
            <person name="Baker S."/>
            <person name="Barry K."/>
            <person name="Bills G."/>
            <person name="Bluhm B."/>
            <person name="Cannon C."/>
            <person name="Castanera R."/>
            <person name="Culley D."/>
            <person name="Daum C."/>
            <person name="Ezra D."/>
            <person name="Gonzalez J."/>
            <person name="Henrissat B."/>
            <person name="Kuo A."/>
            <person name="Liang C."/>
            <person name="Lipzen A."/>
            <person name="Lutzoni F."/>
            <person name="Magnuson J."/>
            <person name="Mondo S."/>
            <person name="Nolan M."/>
            <person name="Ohm R."/>
            <person name="Pangilinan J."/>
            <person name="Park H.-J."/>
            <person name="Ramirez L."/>
            <person name="Alfaro M."/>
            <person name="Sun H."/>
            <person name="Tritt A."/>
            <person name="Yoshinaga Y."/>
            <person name="Zwiers L.-H."/>
            <person name="Turgeon B."/>
            <person name="Goodwin S."/>
            <person name="Spatafora J."/>
            <person name="Crous P."/>
            <person name="Grigoriev I."/>
        </authorList>
    </citation>
    <scope>NUCLEOTIDE SEQUENCE</scope>
    <source>
        <strain evidence="2">CBS 175.79</strain>
    </source>
</reference>
<dbReference type="AlphaFoldDB" id="A0A6A5XLE7"/>
<keyword evidence="1" id="KW-1133">Transmembrane helix</keyword>
<evidence type="ECO:0000256" key="1">
    <source>
        <dbReference type="SAM" id="Phobius"/>
    </source>
</evidence>
<keyword evidence="3" id="KW-1185">Reference proteome</keyword>
<organism evidence="2 3">
    <name type="scientific">Aaosphaeria arxii CBS 175.79</name>
    <dbReference type="NCBI Taxonomy" id="1450172"/>
    <lineage>
        <taxon>Eukaryota</taxon>
        <taxon>Fungi</taxon>
        <taxon>Dikarya</taxon>
        <taxon>Ascomycota</taxon>
        <taxon>Pezizomycotina</taxon>
        <taxon>Dothideomycetes</taxon>
        <taxon>Pleosporomycetidae</taxon>
        <taxon>Pleosporales</taxon>
        <taxon>Pleosporales incertae sedis</taxon>
        <taxon>Aaosphaeria</taxon>
    </lineage>
</organism>
<protein>
    <submittedName>
        <fullName evidence="2">Uncharacterized protein</fullName>
    </submittedName>
</protein>
<name>A0A6A5XLE7_9PLEO</name>
<dbReference type="EMBL" id="ML978071">
    <property type="protein sequence ID" value="KAF2013637.1"/>
    <property type="molecule type" value="Genomic_DNA"/>
</dbReference>
<accession>A0A6A5XLE7</accession>
<dbReference type="GeneID" id="54279685"/>
<evidence type="ECO:0000313" key="2">
    <source>
        <dbReference type="EMBL" id="KAF2013637.1"/>
    </source>
</evidence>
<proteinExistence type="predicted"/>
<evidence type="ECO:0000313" key="3">
    <source>
        <dbReference type="Proteomes" id="UP000799778"/>
    </source>
</evidence>
<dbReference type="Proteomes" id="UP000799778">
    <property type="component" value="Unassembled WGS sequence"/>
</dbReference>
<keyword evidence="1" id="KW-0472">Membrane</keyword>
<gene>
    <name evidence="2" type="ORF">BU24DRAFT_242029</name>
</gene>
<feature type="transmembrane region" description="Helical" evidence="1">
    <location>
        <begin position="12"/>
        <end position="35"/>
    </location>
</feature>
<keyword evidence="1" id="KW-0812">Transmembrane</keyword>
<sequence length="69" mass="7684">MRLHSSDYKRGGGFAGAVLMVVGKKASPMIFMLWRTALSKGQVGRKSMNNICVPSRTVFGFFFLILSHF</sequence>